<dbReference type="AlphaFoldDB" id="A0A848H6Y0"/>
<dbReference type="Gene3D" id="3.40.190.10">
    <property type="entry name" value="Periplasmic binding protein-like II"/>
    <property type="match status" value="1"/>
</dbReference>
<name>A0A848H6Y0_9BURK</name>
<dbReference type="PANTHER" id="PTHR42928">
    <property type="entry name" value="TRICARBOXYLATE-BINDING PROTEIN"/>
    <property type="match status" value="1"/>
</dbReference>
<sequence length="323" mass="33829">MKPAASLRVAFAGLLLLCAGLCAHAEGYPDKAVRVIVPFPPGGGSDIVARLLGQRLSELWKVPVMIDNKPGADTQIGTSLLARAAPDGYTLGVISPSFATSKALYANLPYDVVKDFTPVGMVASTPVLVAVNSEVPAATVKELADLSRRKAGKLNYSVSSTTTLLFGELFRAAAGVDAQAVPYKGSGPSVTATAAGETAFTVDTYGVMKPLADARRIRLIAVASKERFFPVPDVPTLDELGIPDVALDSYWGVIAPAGVPPAVVARLGASLKEVLAMPDVQQQLKSAGNVAAYSTSEDFGRFLAAEFVRYERIAKARGIKPVN</sequence>
<dbReference type="InterPro" id="IPR005064">
    <property type="entry name" value="BUG"/>
</dbReference>
<comment type="caution">
    <text evidence="3">The sequence shown here is derived from an EMBL/GenBank/DDBJ whole genome shotgun (WGS) entry which is preliminary data.</text>
</comment>
<dbReference type="Pfam" id="PF03401">
    <property type="entry name" value="TctC"/>
    <property type="match status" value="1"/>
</dbReference>
<feature type="chain" id="PRO_5032517036" evidence="2">
    <location>
        <begin position="26"/>
        <end position="323"/>
    </location>
</feature>
<evidence type="ECO:0000256" key="2">
    <source>
        <dbReference type="SAM" id="SignalP"/>
    </source>
</evidence>
<keyword evidence="4" id="KW-1185">Reference proteome</keyword>
<evidence type="ECO:0000313" key="4">
    <source>
        <dbReference type="Proteomes" id="UP000541185"/>
    </source>
</evidence>
<dbReference type="Gene3D" id="3.40.190.150">
    <property type="entry name" value="Bordetella uptake gene, domain 1"/>
    <property type="match status" value="1"/>
</dbReference>
<comment type="similarity">
    <text evidence="1">Belongs to the UPF0065 (bug) family.</text>
</comment>
<protein>
    <submittedName>
        <fullName evidence="3">Tripartite tricarboxylate transporter substrate binding protein</fullName>
    </submittedName>
</protein>
<dbReference type="RefSeq" id="WP_169420982.1">
    <property type="nucleotide sequence ID" value="NZ_JABBFX010000002.1"/>
</dbReference>
<dbReference type="InterPro" id="IPR042100">
    <property type="entry name" value="Bug_dom1"/>
</dbReference>
<feature type="signal peptide" evidence="2">
    <location>
        <begin position="1"/>
        <end position="25"/>
    </location>
</feature>
<dbReference type="EMBL" id="JABBFX010000002">
    <property type="protein sequence ID" value="NML46736.1"/>
    <property type="molecule type" value="Genomic_DNA"/>
</dbReference>
<dbReference type="CDD" id="cd13578">
    <property type="entry name" value="PBP2_Bug27"/>
    <property type="match status" value="1"/>
</dbReference>
<organism evidence="3 4">
    <name type="scientific">Ramlibacter agri</name>
    <dbReference type="NCBI Taxonomy" id="2728837"/>
    <lineage>
        <taxon>Bacteria</taxon>
        <taxon>Pseudomonadati</taxon>
        <taxon>Pseudomonadota</taxon>
        <taxon>Betaproteobacteria</taxon>
        <taxon>Burkholderiales</taxon>
        <taxon>Comamonadaceae</taxon>
        <taxon>Ramlibacter</taxon>
    </lineage>
</organism>
<evidence type="ECO:0000313" key="3">
    <source>
        <dbReference type="EMBL" id="NML46736.1"/>
    </source>
</evidence>
<dbReference type="SUPFAM" id="SSF53850">
    <property type="entry name" value="Periplasmic binding protein-like II"/>
    <property type="match status" value="1"/>
</dbReference>
<reference evidence="3 4" key="1">
    <citation type="submission" date="2020-04" db="EMBL/GenBank/DDBJ databases">
        <title>Ramlibacter sp. G-1-2-2 isolated from soil.</title>
        <authorList>
            <person name="Dahal R.H."/>
        </authorList>
    </citation>
    <scope>NUCLEOTIDE SEQUENCE [LARGE SCALE GENOMIC DNA]</scope>
    <source>
        <strain evidence="3 4">G-1-2-2</strain>
    </source>
</reference>
<evidence type="ECO:0000256" key="1">
    <source>
        <dbReference type="ARBA" id="ARBA00006987"/>
    </source>
</evidence>
<dbReference type="PIRSF" id="PIRSF017082">
    <property type="entry name" value="YflP"/>
    <property type="match status" value="1"/>
</dbReference>
<proteinExistence type="inferred from homology"/>
<accession>A0A848H6Y0</accession>
<gene>
    <name evidence="3" type="ORF">HHL11_23535</name>
</gene>
<dbReference type="PANTHER" id="PTHR42928:SF5">
    <property type="entry name" value="BLR1237 PROTEIN"/>
    <property type="match status" value="1"/>
</dbReference>
<keyword evidence="2" id="KW-0732">Signal</keyword>
<dbReference type="Proteomes" id="UP000541185">
    <property type="component" value="Unassembled WGS sequence"/>
</dbReference>